<organism evidence="1 2">
    <name type="scientific">Schistosoma margrebowiei</name>
    <dbReference type="NCBI Taxonomy" id="48269"/>
    <lineage>
        <taxon>Eukaryota</taxon>
        <taxon>Metazoa</taxon>
        <taxon>Spiralia</taxon>
        <taxon>Lophotrochozoa</taxon>
        <taxon>Platyhelminthes</taxon>
        <taxon>Trematoda</taxon>
        <taxon>Digenea</taxon>
        <taxon>Strigeidida</taxon>
        <taxon>Schistosomatoidea</taxon>
        <taxon>Schistosomatidae</taxon>
        <taxon>Schistosoma</taxon>
    </lineage>
</organism>
<dbReference type="EMBL" id="UZAI01020706">
    <property type="protein sequence ID" value="VDP52907.1"/>
    <property type="molecule type" value="Genomic_DNA"/>
</dbReference>
<dbReference type="AlphaFoldDB" id="A0A183N942"/>
<protein>
    <submittedName>
        <fullName evidence="1">Uncharacterized protein</fullName>
    </submittedName>
</protein>
<dbReference type="Proteomes" id="UP000277204">
    <property type="component" value="Unassembled WGS sequence"/>
</dbReference>
<proteinExistence type="predicted"/>
<accession>A0A183N942</accession>
<evidence type="ECO:0000313" key="1">
    <source>
        <dbReference type="EMBL" id="VDP52907.1"/>
    </source>
</evidence>
<gene>
    <name evidence="1" type="ORF">SMRZ_LOCUS24816</name>
</gene>
<keyword evidence="2" id="KW-1185">Reference proteome</keyword>
<reference evidence="1 2" key="1">
    <citation type="submission" date="2018-11" db="EMBL/GenBank/DDBJ databases">
        <authorList>
            <consortium name="Pathogen Informatics"/>
        </authorList>
    </citation>
    <scope>NUCLEOTIDE SEQUENCE [LARGE SCALE GENOMIC DNA]</scope>
    <source>
        <strain evidence="1 2">Zambia</strain>
    </source>
</reference>
<sequence length="86" mass="10097">MLILFVSSYTLTSRFSQFSVLSLTCVLTSLHDEPHLLLFTVFTVLLITPFCWLHLYLVIRYFTVYHSPLKCVVFPPVFCEEHLMTH</sequence>
<name>A0A183N942_9TREM</name>
<evidence type="ECO:0000313" key="2">
    <source>
        <dbReference type="Proteomes" id="UP000277204"/>
    </source>
</evidence>